<protein>
    <submittedName>
        <fullName evidence="8">Carbohydrate-binding protein SusD</fullName>
    </submittedName>
</protein>
<comment type="caution">
    <text evidence="8">The sequence shown here is derived from an EMBL/GenBank/DDBJ whole genome shotgun (WGS) entry which is preliminary data.</text>
</comment>
<comment type="subcellular location">
    <subcellularLocation>
        <location evidence="1">Cell outer membrane</location>
    </subcellularLocation>
</comment>
<dbReference type="STRING" id="1703345.A3860_05400"/>
<feature type="domain" description="SusD-like N-terminal" evidence="7">
    <location>
        <begin position="96"/>
        <end position="205"/>
    </location>
</feature>
<dbReference type="Pfam" id="PF07980">
    <property type="entry name" value="SusD_RagB"/>
    <property type="match status" value="1"/>
</dbReference>
<dbReference type="Proteomes" id="UP000192796">
    <property type="component" value="Unassembled WGS sequence"/>
</dbReference>
<dbReference type="AlphaFoldDB" id="A0A1V9FS24"/>
<evidence type="ECO:0000256" key="2">
    <source>
        <dbReference type="ARBA" id="ARBA00006275"/>
    </source>
</evidence>
<dbReference type="InterPro" id="IPR033985">
    <property type="entry name" value="SusD-like_N"/>
</dbReference>
<accession>A0A1V9FS24</accession>
<evidence type="ECO:0000259" key="6">
    <source>
        <dbReference type="Pfam" id="PF07980"/>
    </source>
</evidence>
<evidence type="ECO:0000256" key="1">
    <source>
        <dbReference type="ARBA" id="ARBA00004442"/>
    </source>
</evidence>
<dbReference type="SUPFAM" id="SSF48452">
    <property type="entry name" value="TPR-like"/>
    <property type="match status" value="1"/>
</dbReference>
<evidence type="ECO:0000313" key="9">
    <source>
        <dbReference type="Proteomes" id="UP000192796"/>
    </source>
</evidence>
<dbReference type="RefSeq" id="WP_081151504.1">
    <property type="nucleotide sequence ID" value="NZ_LVYD01000058.1"/>
</dbReference>
<keyword evidence="4" id="KW-0472">Membrane</keyword>
<evidence type="ECO:0000259" key="7">
    <source>
        <dbReference type="Pfam" id="PF14322"/>
    </source>
</evidence>
<name>A0A1V9FS24_9BACT</name>
<dbReference type="Gene3D" id="1.25.40.390">
    <property type="match status" value="1"/>
</dbReference>
<dbReference type="GO" id="GO:0009279">
    <property type="term" value="C:cell outer membrane"/>
    <property type="evidence" value="ECO:0007669"/>
    <property type="project" value="UniProtKB-SubCell"/>
</dbReference>
<keyword evidence="3" id="KW-0732">Signal</keyword>
<evidence type="ECO:0000256" key="4">
    <source>
        <dbReference type="ARBA" id="ARBA00023136"/>
    </source>
</evidence>
<dbReference type="OrthoDB" id="5694214at2"/>
<proteinExistence type="inferred from homology"/>
<gene>
    <name evidence="8" type="ORF">A3860_05400</name>
</gene>
<dbReference type="InterPro" id="IPR012944">
    <property type="entry name" value="SusD_RagB_dom"/>
</dbReference>
<reference evidence="8 9" key="1">
    <citation type="submission" date="2016-03" db="EMBL/GenBank/DDBJ databases">
        <title>Niastella vici sp. nov., isolated from farmland soil.</title>
        <authorList>
            <person name="Chen L."/>
            <person name="Wang D."/>
            <person name="Yang S."/>
            <person name="Wang G."/>
        </authorList>
    </citation>
    <scope>NUCLEOTIDE SEQUENCE [LARGE SCALE GENOMIC DNA]</scope>
    <source>
        <strain evidence="8 9">DJ57</strain>
    </source>
</reference>
<dbReference type="PROSITE" id="PS51257">
    <property type="entry name" value="PROKAR_LIPOPROTEIN"/>
    <property type="match status" value="1"/>
</dbReference>
<evidence type="ECO:0000256" key="3">
    <source>
        <dbReference type="ARBA" id="ARBA00022729"/>
    </source>
</evidence>
<keyword evidence="5" id="KW-0998">Cell outer membrane</keyword>
<feature type="domain" description="RagB/SusD" evidence="6">
    <location>
        <begin position="295"/>
        <end position="579"/>
    </location>
</feature>
<sequence length="580" mass="66289">MKRTSFIIFMATTMAFVACKKDLDLKPFDKLSPTTAFNTEKDLQLYANSFYKILPTGNDIVRGDALSDYLVGSTPNTYLYGTFSSTLATGWKWDSLRNVNYFLEHYQQANVTTEASGHYQGLARFFRAWFYFEMVKKFGDVPWYGKTLTVNDPDLYKKRDPRTLVMDSVLADLNYACDHIRDTKDATASQITKWVALAFKSRVCLFEGTYRKYHDELGLVATADKWLTEAVNAADALIASKKYSLHTSTATTADYRDLFRNETPLSDEVLLAAVNNKSLRVFNDANWYWTSATYGGRFSLIKKFINTYLKQDGTRYTDQAAYNEIPFATEVKSRDLRLQQTIRMGSYTRDGAVAPPDFTYTYTGYMPLKLTLDAKATDGVAENYNSLPLIRYAEVLLNYAEAKAELNTFTSGDWDKTIKLLRTRAGITNATMPTTVDTYLQQNYYSNITSPALLEIRRERGIELVLEGFRYDDLKRWKAGRLLENQYDGMYVPAMDTPYDLNEDGKLDVAVVTKVPATKVPGVYYFIIDNAQNKLSDGTKGRLILMDNLTRSYDDYKYLYPIPYDEIVLNPALAQNPQWK</sequence>
<organism evidence="8 9">
    <name type="scientific">Niastella vici</name>
    <dbReference type="NCBI Taxonomy" id="1703345"/>
    <lineage>
        <taxon>Bacteria</taxon>
        <taxon>Pseudomonadati</taxon>
        <taxon>Bacteroidota</taxon>
        <taxon>Chitinophagia</taxon>
        <taxon>Chitinophagales</taxon>
        <taxon>Chitinophagaceae</taxon>
        <taxon>Niastella</taxon>
    </lineage>
</organism>
<evidence type="ECO:0000256" key="5">
    <source>
        <dbReference type="ARBA" id="ARBA00023237"/>
    </source>
</evidence>
<keyword evidence="9" id="KW-1185">Reference proteome</keyword>
<evidence type="ECO:0000313" key="8">
    <source>
        <dbReference type="EMBL" id="OQP61154.1"/>
    </source>
</evidence>
<dbReference type="EMBL" id="LVYD01000058">
    <property type="protein sequence ID" value="OQP61154.1"/>
    <property type="molecule type" value="Genomic_DNA"/>
</dbReference>
<dbReference type="InterPro" id="IPR011990">
    <property type="entry name" value="TPR-like_helical_dom_sf"/>
</dbReference>
<dbReference type="Pfam" id="PF14322">
    <property type="entry name" value="SusD-like_3"/>
    <property type="match status" value="1"/>
</dbReference>
<comment type="similarity">
    <text evidence="2">Belongs to the SusD family.</text>
</comment>